<gene>
    <name evidence="3" type="ORF">J21TS3_32830</name>
</gene>
<evidence type="ECO:0000313" key="4">
    <source>
        <dbReference type="Proteomes" id="UP000680638"/>
    </source>
</evidence>
<comment type="caution">
    <text evidence="3">The sequence shown here is derived from an EMBL/GenBank/DDBJ whole genome shotgun (WGS) entry which is preliminary data.</text>
</comment>
<evidence type="ECO:0000259" key="2">
    <source>
        <dbReference type="Pfam" id="PF08241"/>
    </source>
</evidence>
<dbReference type="SUPFAM" id="SSF53335">
    <property type="entry name" value="S-adenosyl-L-methionine-dependent methyltransferases"/>
    <property type="match status" value="1"/>
</dbReference>
<keyword evidence="4" id="KW-1185">Reference proteome</keyword>
<dbReference type="Gene3D" id="3.40.50.150">
    <property type="entry name" value="Vaccinia Virus protein VP39"/>
    <property type="match status" value="1"/>
</dbReference>
<organism evidence="3 4">
    <name type="scientific">Paenibacillus cookii</name>
    <dbReference type="NCBI Taxonomy" id="157839"/>
    <lineage>
        <taxon>Bacteria</taxon>
        <taxon>Bacillati</taxon>
        <taxon>Bacillota</taxon>
        <taxon>Bacilli</taxon>
        <taxon>Bacillales</taxon>
        <taxon>Paenibacillaceae</taxon>
        <taxon>Paenibacillus</taxon>
    </lineage>
</organism>
<feature type="domain" description="Methyltransferase type 11" evidence="2">
    <location>
        <begin position="3"/>
        <end position="63"/>
    </location>
</feature>
<protein>
    <recommendedName>
        <fullName evidence="2">Methyltransferase type 11 domain-containing protein</fullName>
    </recommendedName>
</protein>
<sequence length="125" mass="14577">MVRLCKQKGLRARVMDFYHLDFADRSFDAVYAMNCLLHVPKAQLPGVLAEIKRVLKPGGLFYLGLYGGMSTDGIWEQDTFEPKRYFAMYPDEDIQWIIQIYFQMENFHTRDSGEGSPHFQGMTRL</sequence>
<dbReference type="InterPro" id="IPR013216">
    <property type="entry name" value="Methyltransf_11"/>
</dbReference>
<dbReference type="PANTHER" id="PTHR44068:SF11">
    <property type="entry name" value="GERANYL DIPHOSPHATE 2-C-METHYLTRANSFERASE"/>
    <property type="match status" value="1"/>
</dbReference>
<accession>A0ABQ4LYX1</accession>
<dbReference type="Proteomes" id="UP000680638">
    <property type="component" value="Unassembled WGS sequence"/>
</dbReference>
<reference evidence="3 4" key="1">
    <citation type="submission" date="2021-03" db="EMBL/GenBank/DDBJ databases">
        <title>Antimicrobial resistance genes in bacteria isolated from Japanese honey, and their potential for conferring macrolide and lincosamide resistance in the American foulbrood pathogen Paenibacillus larvae.</title>
        <authorList>
            <person name="Okamoto M."/>
            <person name="Kumagai M."/>
            <person name="Kanamori H."/>
            <person name="Takamatsu D."/>
        </authorList>
    </citation>
    <scope>NUCLEOTIDE SEQUENCE [LARGE SCALE GENOMIC DNA]</scope>
    <source>
        <strain evidence="3 4">J21TS3</strain>
    </source>
</reference>
<proteinExistence type="predicted"/>
<evidence type="ECO:0000256" key="1">
    <source>
        <dbReference type="ARBA" id="ARBA00022679"/>
    </source>
</evidence>
<dbReference type="CDD" id="cd02440">
    <property type="entry name" value="AdoMet_MTases"/>
    <property type="match status" value="1"/>
</dbReference>
<dbReference type="EMBL" id="BORW01000018">
    <property type="protein sequence ID" value="GIO68462.1"/>
    <property type="molecule type" value="Genomic_DNA"/>
</dbReference>
<keyword evidence="1" id="KW-0808">Transferase</keyword>
<name>A0ABQ4LYX1_9BACL</name>
<dbReference type="InterPro" id="IPR029063">
    <property type="entry name" value="SAM-dependent_MTases_sf"/>
</dbReference>
<dbReference type="Pfam" id="PF08241">
    <property type="entry name" value="Methyltransf_11"/>
    <property type="match status" value="1"/>
</dbReference>
<evidence type="ECO:0000313" key="3">
    <source>
        <dbReference type="EMBL" id="GIO68462.1"/>
    </source>
</evidence>
<dbReference type="InterPro" id="IPR050447">
    <property type="entry name" value="Erg6_SMT_methyltransf"/>
</dbReference>
<dbReference type="PANTHER" id="PTHR44068">
    <property type="entry name" value="ZGC:194242"/>
    <property type="match status" value="1"/>
</dbReference>